<dbReference type="PROSITE" id="PS50995">
    <property type="entry name" value="HTH_MARR_2"/>
    <property type="match status" value="1"/>
</dbReference>
<organism evidence="5 6">
    <name type="scientific">Bacillus cereus</name>
    <dbReference type="NCBI Taxonomy" id="1396"/>
    <lineage>
        <taxon>Bacteria</taxon>
        <taxon>Bacillati</taxon>
        <taxon>Bacillota</taxon>
        <taxon>Bacilli</taxon>
        <taxon>Bacillales</taxon>
        <taxon>Bacillaceae</taxon>
        <taxon>Bacillus</taxon>
        <taxon>Bacillus cereus group</taxon>
    </lineage>
</organism>
<dbReference type="SMART" id="SM00347">
    <property type="entry name" value="HTH_MARR"/>
    <property type="match status" value="1"/>
</dbReference>
<dbReference type="Proteomes" id="UP000076501">
    <property type="component" value="Unassembled WGS sequence"/>
</dbReference>
<evidence type="ECO:0000256" key="1">
    <source>
        <dbReference type="ARBA" id="ARBA00023015"/>
    </source>
</evidence>
<dbReference type="Pfam" id="PF01047">
    <property type="entry name" value="MarR"/>
    <property type="match status" value="1"/>
</dbReference>
<dbReference type="InterPro" id="IPR052067">
    <property type="entry name" value="Metal_resp_HTH_trans_reg"/>
</dbReference>
<dbReference type="PANTHER" id="PTHR35790:SF4">
    <property type="entry name" value="HTH-TYPE TRANSCRIPTIONAL REGULATOR PCHR"/>
    <property type="match status" value="1"/>
</dbReference>
<dbReference type="AlphaFoldDB" id="A0A164DKC8"/>
<keyword evidence="3" id="KW-0804">Transcription</keyword>
<dbReference type="InterPro" id="IPR036388">
    <property type="entry name" value="WH-like_DNA-bd_sf"/>
</dbReference>
<reference evidence="5 6" key="1">
    <citation type="submission" date="2015-09" db="EMBL/GenBank/DDBJ databases">
        <title>Bacillus cereus food isolates.</title>
        <authorList>
            <person name="Boekhorst J."/>
        </authorList>
    </citation>
    <scope>NUCLEOTIDE SEQUENCE [LARGE SCALE GENOMIC DNA]</scope>
    <source>
        <strain evidence="5 6">B4082</strain>
    </source>
</reference>
<dbReference type="InterPro" id="IPR000835">
    <property type="entry name" value="HTH_MarR-typ"/>
</dbReference>
<dbReference type="SUPFAM" id="SSF46785">
    <property type="entry name" value="Winged helix' DNA-binding domain"/>
    <property type="match status" value="1"/>
</dbReference>
<dbReference type="RefSeq" id="WP_063223688.1">
    <property type="nucleotide sequence ID" value="NZ_JAEHBS010000015.1"/>
</dbReference>
<keyword evidence="1" id="KW-0805">Transcription regulation</keyword>
<proteinExistence type="predicted"/>
<name>A0A164DKC8_BACCE</name>
<dbReference type="GO" id="GO:0003677">
    <property type="term" value="F:DNA binding"/>
    <property type="evidence" value="ECO:0007669"/>
    <property type="project" value="UniProtKB-KW"/>
</dbReference>
<evidence type="ECO:0000256" key="2">
    <source>
        <dbReference type="ARBA" id="ARBA00023125"/>
    </source>
</evidence>
<dbReference type="GO" id="GO:0003700">
    <property type="term" value="F:DNA-binding transcription factor activity"/>
    <property type="evidence" value="ECO:0007669"/>
    <property type="project" value="InterPro"/>
</dbReference>
<evidence type="ECO:0000313" key="5">
    <source>
        <dbReference type="EMBL" id="KZD30484.1"/>
    </source>
</evidence>
<comment type="caution">
    <text evidence="5">The sequence shown here is derived from an EMBL/GenBank/DDBJ whole genome shotgun (WGS) entry which is preliminary data.</text>
</comment>
<dbReference type="EMBL" id="LJKA01000061">
    <property type="protein sequence ID" value="KZD30484.1"/>
    <property type="molecule type" value="Genomic_DNA"/>
</dbReference>
<gene>
    <name evidence="5" type="ORF">B4082_3776</name>
</gene>
<evidence type="ECO:0000259" key="4">
    <source>
        <dbReference type="PROSITE" id="PS50995"/>
    </source>
</evidence>
<dbReference type="Gene3D" id="1.10.10.10">
    <property type="entry name" value="Winged helix-like DNA-binding domain superfamily/Winged helix DNA-binding domain"/>
    <property type="match status" value="1"/>
</dbReference>
<evidence type="ECO:0000313" key="6">
    <source>
        <dbReference type="Proteomes" id="UP000076501"/>
    </source>
</evidence>
<dbReference type="InterPro" id="IPR036390">
    <property type="entry name" value="WH_DNA-bd_sf"/>
</dbReference>
<dbReference type="PANTHER" id="PTHR35790">
    <property type="entry name" value="HTH-TYPE TRANSCRIPTIONAL REGULATOR PCHR"/>
    <property type="match status" value="1"/>
</dbReference>
<sequence length="153" mass="17863">MDYATKQMEILSDIRTLLHKKEEHLKGQNEKFLRETGVSGMSLSELHVIECIGKNDLMNVTAITTEMGITKGAISKICTKLFQKQFVEKIQMLDNQKEIFFRLTESGNEIYKAHDKLHKQAEEKWLLLLDGYTKEEQDFIQRFIKDVSDHLEI</sequence>
<accession>A0A164DKC8</accession>
<evidence type="ECO:0000256" key="3">
    <source>
        <dbReference type="ARBA" id="ARBA00023163"/>
    </source>
</evidence>
<keyword evidence="2" id="KW-0238">DNA-binding</keyword>
<protein>
    <submittedName>
        <fullName evidence="5">Transcriptional regulator MarR family</fullName>
    </submittedName>
</protein>
<feature type="domain" description="HTH marR-type" evidence="4">
    <location>
        <begin position="11"/>
        <end position="149"/>
    </location>
</feature>
<dbReference type="PATRIC" id="fig|1396.539.peg.5307"/>